<evidence type="ECO:0000313" key="1">
    <source>
        <dbReference type="EMBL" id="MBD8769838.1"/>
    </source>
</evidence>
<proteinExistence type="predicted"/>
<name>A0ABR9BXK3_9PSED</name>
<dbReference type="EMBL" id="JACYWZ010000003">
    <property type="protein sequence ID" value="MBD8769838.1"/>
    <property type="molecule type" value="Genomic_DNA"/>
</dbReference>
<protein>
    <submittedName>
        <fullName evidence="1">Uncharacterized protein</fullName>
    </submittedName>
</protein>
<dbReference type="RefSeq" id="WP_192067548.1">
    <property type="nucleotide sequence ID" value="NZ_JACYWY010000001.1"/>
</dbReference>
<organism evidence="1 2">
    <name type="scientific">Pseudomonas coleopterorum</name>
    <dbReference type="NCBI Taxonomy" id="1605838"/>
    <lineage>
        <taxon>Bacteria</taxon>
        <taxon>Pseudomonadati</taxon>
        <taxon>Pseudomonadota</taxon>
        <taxon>Gammaproteobacteria</taxon>
        <taxon>Pseudomonadales</taxon>
        <taxon>Pseudomonadaceae</taxon>
        <taxon>Pseudomonas</taxon>
    </lineage>
</organism>
<accession>A0ABR9BXK3</accession>
<comment type="caution">
    <text evidence="1">The sequence shown here is derived from an EMBL/GenBank/DDBJ whole genome shotgun (WGS) entry which is preliminary data.</text>
</comment>
<evidence type="ECO:0000313" key="2">
    <source>
        <dbReference type="Proteomes" id="UP000620025"/>
    </source>
</evidence>
<dbReference type="Proteomes" id="UP000620025">
    <property type="component" value="Unassembled WGS sequence"/>
</dbReference>
<sequence>MDLAALPGGDQDILGAFDKGLLDCLRSAERVVLVANNPAIGQADVDALALGHRDAVVSFNTCLKWPLLSSLSANIFIHGYNAPDQYFFGLPYGPGVQALWQAPEARCFTILVGVAHPMSPVKGVSLFRERIPLPALWNYPSAHANGKRFVGPSTGFNALVLFDWLRRDQGMDFRLLTLGYSNDGGKLWSGHAWDYERAWLANADVVTLALQRQPSWWQRLFKRR</sequence>
<gene>
    <name evidence="1" type="ORF">IFT38_09815</name>
</gene>
<keyword evidence="2" id="KW-1185">Reference proteome</keyword>
<reference evidence="1 2" key="1">
    <citation type="journal article" date="2020" name="FEMS Microbiol. Ecol.">
        <title>Temporal dynamics of bacterial communities during seed development and maturation.</title>
        <authorList>
            <person name="Chesneau G."/>
            <person name="Torres-Cortes G."/>
            <person name="Briand M."/>
            <person name="Darrasse A."/>
            <person name="Preveaux A."/>
            <person name="Marais C."/>
            <person name="Jacques M.A."/>
            <person name="Shade A."/>
            <person name="Barret M."/>
        </authorList>
    </citation>
    <scope>NUCLEOTIDE SEQUENCE [LARGE SCALE GENOMIC DNA]</scope>
    <source>
        <strain evidence="1 2">CFBP13599</strain>
    </source>
</reference>